<evidence type="ECO:0000313" key="3">
    <source>
        <dbReference type="Proteomes" id="UP001190700"/>
    </source>
</evidence>
<dbReference type="EMBL" id="LGRX02026318">
    <property type="protein sequence ID" value="KAK3251069.1"/>
    <property type="molecule type" value="Genomic_DNA"/>
</dbReference>
<protein>
    <submittedName>
        <fullName evidence="2">Uncharacterized protein</fullName>
    </submittedName>
</protein>
<comment type="caution">
    <text evidence="2">The sequence shown here is derived from an EMBL/GenBank/DDBJ whole genome shotgun (WGS) entry which is preliminary data.</text>
</comment>
<name>A0AAE0CAU7_9CHLO</name>
<sequence length="936" mass="106179">MPSTRKRRREEIVKKVVTMAKRMRTEPAFPDSDRSEMVLCESSTTASHGRAAMSAVNPVRRSAYVRYTNDSGVADALSELTVKKLTDHLRWKFVGSSGSMCRFTAPQMALAYALLDPEERSVNLRAEMSVQSQFDEVVVRVKDEGGSAGGTSLRFLRMPLGNGRENVVINAVLGAMRWTNSKRLLDRFEKTRMARTRRQWSVCEEHECLCARAALVVVRHGELSEWREAFARERAAFGEEGVDVFEDFLNLRARGRFPCDGLVREHPMNKESRAGVYVISERVYLENEVYLTSDNDLDAWMLTVMTFYRPQGAPPRCAQVWVTTSDEQDVCDSVSNSWKLSDTPLLLNMDKGCEESVRSLKWAHGRECGETSEESDEPELARSCWPYPQPTPSEFVRSRLLHNLSWLRMQRFDPRMESWLLQEHKKHHGFRIITKHVACSKSRYPLTFDHASAKGSSAGREFREDIEAEVLLLDLSTERGWREDKRELLVRDICWSVCRPHLPYGVWDKVMENTFDMPRDTALYDRLRFMQAYVRSDSSDIIDEDRAKVVLDDCKITKTELEISSKRLKSCGASETDSIPDQFPLRVGRKGMLRRFAVRWAPSILASEMMVGQDTLLKVLHDAKTELQKHISTAPKIGKIISVDSASYVRFLQEVVQKRLEEIEVCVERVSRVVATSQSDDGCSESPTRISPRAGLTRSPLFSKDRDSSGAQQKTSSDAYGGFVRSQNDVTLVCIICACVFSFRDCLRVGWFEGERVLMEECEDLSDVNVHQGVKRLVCPGCGSACEVEKSTKVMCDLLKKMHVDSVATNPKANVDADDSPPFFALEKTLEKHVGNEVSQINGRLLRGRVLVVYGHAEEERVVREAIARTKSTSACDISQLHTPPKARTNAPTLNDGDVVVCYRVSDDVMRFWATRFQMLPSKSRKEITVKRVGVY</sequence>
<dbReference type="Proteomes" id="UP001190700">
    <property type="component" value="Unassembled WGS sequence"/>
</dbReference>
<dbReference type="AlphaFoldDB" id="A0AAE0CAU7"/>
<feature type="compositionally biased region" description="Polar residues" evidence="1">
    <location>
        <begin position="709"/>
        <end position="718"/>
    </location>
</feature>
<feature type="compositionally biased region" description="Polar residues" evidence="1">
    <location>
        <begin position="678"/>
        <end position="689"/>
    </location>
</feature>
<accession>A0AAE0CAU7</accession>
<gene>
    <name evidence="2" type="ORF">CYMTET_39613</name>
</gene>
<feature type="region of interest" description="Disordered" evidence="1">
    <location>
        <begin position="678"/>
        <end position="718"/>
    </location>
</feature>
<organism evidence="2 3">
    <name type="scientific">Cymbomonas tetramitiformis</name>
    <dbReference type="NCBI Taxonomy" id="36881"/>
    <lineage>
        <taxon>Eukaryota</taxon>
        <taxon>Viridiplantae</taxon>
        <taxon>Chlorophyta</taxon>
        <taxon>Pyramimonadophyceae</taxon>
        <taxon>Pyramimonadales</taxon>
        <taxon>Pyramimonadaceae</taxon>
        <taxon>Cymbomonas</taxon>
    </lineage>
</organism>
<proteinExistence type="predicted"/>
<reference evidence="2 3" key="1">
    <citation type="journal article" date="2015" name="Genome Biol. Evol.">
        <title>Comparative Genomics of a Bacterivorous Green Alga Reveals Evolutionary Causalities and Consequences of Phago-Mixotrophic Mode of Nutrition.</title>
        <authorList>
            <person name="Burns J.A."/>
            <person name="Paasch A."/>
            <person name="Narechania A."/>
            <person name="Kim E."/>
        </authorList>
    </citation>
    <scope>NUCLEOTIDE SEQUENCE [LARGE SCALE GENOMIC DNA]</scope>
    <source>
        <strain evidence="2 3">PLY_AMNH</strain>
    </source>
</reference>
<keyword evidence="3" id="KW-1185">Reference proteome</keyword>
<evidence type="ECO:0000256" key="1">
    <source>
        <dbReference type="SAM" id="MobiDB-lite"/>
    </source>
</evidence>
<evidence type="ECO:0000313" key="2">
    <source>
        <dbReference type="EMBL" id="KAK3251069.1"/>
    </source>
</evidence>